<organism evidence="11 12">
    <name type="scientific">Sarocladium strictum</name>
    <name type="common">Black bundle disease fungus</name>
    <name type="synonym">Acremonium strictum</name>
    <dbReference type="NCBI Taxonomy" id="5046"/>
    <lineage>
        <taxon>Eukaryota</taxon>
        <taxon>Fungi</taxon>
        <taxon>Dikarya</taxon>
        <taxon>Ascomycota</taxon>
        <taxon>Pezizomycotina</taxon>
        <taxon>Sordariomycetes</taxon>
        <taxon>Hypocreomycetidae</taxon>
        <taxon>Hypocreales</taxon>
        <taxon>Sarocladiaceae</taxon>
        <taxon>Sarocladium</taxon>
    </lineage>
</organism>
<keyword evidence="5 9" id="KW-1133">Transmembrane helix</keyword>
<evidence type="ECO:0000256" key="9">
    <source>
        <dbReference type="SAM" id="Phobius"/>
    </source>
</evidence>
<keyword evidence="4 9" id="KW-0812">Transmembrane</keyword>
<dbReference type="InterPro" id="IPR050360">
    <property type="entry name" value="MFS_Sugar_Transporters"/>
</dbReference>
<dbReference type="GO" id="GO:0016020">
    <property type="term" value="C:membrane"/>
    <property type="evidence" value="ECO:0007669"/>
    <property type="project" value="UniProtKB-SubCell"/>
</dbReference>
<feature type="transmembrane region" description="Helical" evidence="9">
    <location>
        <begin position="102"/>
        <end position="125"/>
    </location>
</feature>
<evidence type="ECO:0000256" key="4">
    <source>
        <dbReference type="ARBA" id="ARBA00022692"/>
    </source>
</evidence>
<feature type="domain" description="Major facilitator superfamily (MFS) profile" evidence="10">
    <location>
        <begin position="60"/>
        <end position="506"/>
    </location>
</feature>
<comment type="similarity">
    <text evidence="2 7">Belongs to the major facilitator superfamily. Sugar transporter (TC 2.A.1.1) family.</text>
</comment>
<dbReference type="Gene3D" id="1.20.1250.20">
    <property type="entry name" value="MFS general substrate transporter like domains"/>
    <property type="match status" value="1"/>
</dbReference>
<dbReference type="AlphaFoldDB" id="A0AA39GGL0"/>
<feature type="transmembrane region" description="Helical" evidence="9">
    <location>
        <begin position="380"/>
        <end position="402"/>
    </location>
</feature>
<dbReference type="PROSITE" id="PS50850">
    <property type="entry name" value="MFS"/>
    <property type="match status" value="1"/>
</dbReference>
<dbReference type="InterPro" id="IPR003663">
    <property type="entry name" value="Sugar/inositol_transpt"/>
</dbReference>
<dbReference type="InterPro" id="IPR020846">
    <property type="entry name" value="MFS_dom"/>
</dbReference>
<dbReference type="PANTHER" id="PTHR48022:SF53">
    <property type="entry name" value="ALPHA-GLUCOSIDE TRANSPORTER, PUTATIVE (AFU_ORTHOLOGUE AFUA_3G01700)-RELATED"/>
    <property type="match status" value="1"/>
</dbReference>
<dbReference type="FunFam" id="1.20.1250.20:FF:000078">
    <property type="entry name" value="MFS maltose transporter, putative"/>
    <property type="match status" value="1"/>
</dbReference>
<feature type="transmembrane region" description="Helical" evidence="9">
    <location>
        <begin position="162"/>
        <end position="183"/>
    </location>
</feature>
<evidence type="ECO:0000256" key="2">
    <source>
        <dbReference type="ARBA" id="ARBA00010992"/>
    </source>
</evidence>
<feature type="transmembrane region" description="Helical" evidence="9">
    <location>
        <begin position="57"/>
        <end position="82"/>
    </location>
</feature>
<dbReference type="EMBL" id="JAPDFR010000004">
    <property type="protein sequence ID" value="KAK0386977.1"/>
    <property type="molecule type" value="Genomic_DNA"/>
</dbReference>
<feature type="transmembrane region" description="Helical" evidence="9">
    <location>
        <begin position="351"/>
        <end position="373"/>
    </location>
</feature>
<feature type="transmembrane region" description="Helical" evidence="9">
    <location>
        <begin position="195"/>
        <end position="215"/>
    </location>
</feature>
<evidence type="ECO:0000256" key="3">
    <source>
        <dbReference type="ARBA" id="ARBA00022448"/>
    </source>
</evidence>
<evidence type="ECO:0000256" key="5">
    <source>
        <dbReference type="ARBA" id="ARBA00022989"/>
    </source>
</evidence>
<dbReference type="PROSITE" id="PS00217">
    <property type="entry name" value="SUGAR_TRANSPORT_2"/>
    <property type="match status" value="1"/>
</dbReference>
<comment type="subcellular location">
    <subcellularLocation>
        <location evidence="1">Membrane</location>
        <topology evidence="1">Multi-pass membrane protein</topology>
    </subcellularLocation>
</comment>
<accession>A0AA39GGL0</accession>
<dbReference type="InterPro" id="IPR005829">
    <property type="entry name" value="Sugar_transporter_CS"/>
</dbReference>
<sequence length="563" mass="62621">MATPATADEKAKAGSAQHAEYGPGYTSAMARIEAAAQASDEESRLSRKELFSRYRPAVIYSALLSLALVMEGMDVGLVNNFFGQDAYIRKFGWPDAQGNMHISATWQAAIGNGNNLGSIIGLLLNGYLQSRFGSRRVYMVAMVLMACFIFVLFFAVNVQMLLVGNILCGIPWGIFQTNTTAYAAEITPAALRGYLTAWVSMCWGCGSFLAAGILYGSLQLPGDSAYRVPYGLQWVWIPPLFLVAFFAPESPWYLVRRGKIEEAEKNIRRLARKDYYTDEMMADTVALMKHTNEMERVEAEDSSYADCFRGTNFRRTLIVMMAWWVQIFNGQGITAYATIFLRSVGMSESNAFRYSMAIQSVNIVATGTAIILMGKIGRRLFYLFGTASIGVCMLAIGIMGFAATRKQVAVPVAVFMIITNLCFKLSLGPSCYTIVGEMSSNRVRAQTIVIGRAIYVCGQIASNQLNPRMLNDNAGSWNWGPRAGIFYFGFDVVWFIWTWFYLPETKNRSFADIDYLFQKKTPAREFTTAPIDLFEITAAEKSNKLADDDLNEKSTSDGPEGRR</sequence>
<evidence type="ECO:0000256" key="7">
    <source>
        <dbReference type="RuleBase" id="RU003346"/>
    </source>
</evidence>
<evidence type="ECO:0000259" key="10">
    <source>
        <dbReference type="PROSITE" id="PS50850"/>
    </source>
</evidence>
<dbReference type="SUPFAM" id="SSF103473">
    <property type="entry name" value="MFS general substrate transporter"/>
    <property type="match status" value="1"/>
</dbReference>
<keyword evidence="3 7" id="KW-0813">Transport</keyword>
<feature type="transmembrane region" description="Helical" evidence="9">
    <location>
        <begin position="235"/>
        <end position="255"/>
    </location>
</feature>
<dbReference type="PANTHER" id="PTHR48022">
    <property type="entry name" value="PLASTIDIC GLUCOSE TRANSPORTER 4"/>
    <property type="match status" value="1"/>
</dbReference>
<dbReference type="NCBIfam" id="TIGR00879">
    <property type="entry name" value="SP"/>
    <property type="match status" value="1"/>
</dbReference>
<feature type="transmembrane region" description="Helical" evidence="9">
    <location>
        <begin position="408"/>
        <end position="427"/>
    </location>
</feature>
<feature type="transmembrane region" description="Helical" evidence="9">
    <location>
        <begin position="485"/>
        <end position="502"/>
    </location>
</feature>
<dbReference type="Proteomes" id="UP001175261">
    <property type="component" value="Unassembled WGS sequence"/>
</dbReference>
<reference evidence="11" key="1">
    <citation type="submission" date="2022-10" db="EMBL/GenBank/DDBJ databases">
        <title>Determination and structural analysis of whole genome sequence of Sarocladium strictum F4-1.</title>
        <authorList>
            <person name="Hu L."/>
            <person name="Jiang Y."/>
        </authorList>
    </citation>
    <scope>NUCLEOTIDE SEQUENCE</scope>
    <source>
        <strain evidence="11">F4-1</strain>
    </source>
</reference>
<gene>
    <name evidence="11" type="ORF">NLU13_5291</name>
</gene>
<feature type="transmembrane region" description="Helical" evidence="9">
    <location>
        <begin position="448"/>
        <end position="465"/>
    </location>
</feature>
<evidence type="ECO:0000256" key="8">
    <source>
        <dbReference type="SAM" id="MobiDB-lite"/>
    </source>
</evidence>
<dbReference type="InterPro" id="IPR036259">
    <property type="entry name" value="MFS_trans_sf"/>
</dbReference>
<protein>
    <recommendedName>
        <fullName evidence="10">Major facilitator superfamily (MFS) profile domain-containing protein</fullName>
    </recommendedName>
</protein>
<dbReference type="InterPro" id="IPR005828">
    <property type="entry name" value="MFS_sugar_transport-like"/>
</dbReference>
<evidence type="ECO:0000256" key="1">
    <source>
        <dbReference type="ARBA" id="ARBA00004141"/>
    </source>
</evidence>
<evidence type="ECO:0000256" key="6">
    <source>
        <dbReference type="ARBA" id="ARBA00023136"/>
    </source>
</evidence>
<feature type="transmembrane region" description="Helical" evidence="9">
    <location>
        <begin position="317"/>
        <end position="339"/>
    </location>
</feature>
<evidence type="ECO:0000313" key="11">
    <source>
        <dbReference type="EMBL" id="KAK0386977.1"/>
    </source>
</evidence>
<name>A0AA39GGL0_SARSR</name>
<feature type="region of interest" description="Disordered" evidence="8">
    <location>
        <begin position="1"/>
        <end position="21"/>
    </location>
</feature>
<keyword evidence="6 9" id="KW-0472">Membrane</keyword>
<dbReference type="Pfam" id="PF00083">
    <property type="entry name" value="Sugar_tr"/>
    <property type="match status" value="1"/>
</dbReference>
<evidence type="ECO:0000313" key="12">
    <source>
        <dbReference type="Proteomes" id="UP001175261"/>
    </source>
</evidence>
<feature type="transmembrane region" description="Helical" evidence="9">
    <location>
        <begin position="137"/>
        <end position="156"/>
    </location>
</feature>
<keyword evidence="12" id="KW-1185">Reference proteome</keyword>
<dbReference type="GO" id="GO:0005351">
    <property type="term" value="F:carbohydrate:proton symporter activity"/>
    <property type="evidence" value="ECO:0007669"/>
    <property type="project" value="TreeGrafter"/>
</dbReference>
<comment type="caution">
    <text evidence="11">The sequence shown here is derived from an EMBL/GenBank/DDBJ whole genome shotgun (WGS) entry which is preliminary data.</text>
</comment>
<proteinExistence type="inferred from homology"/>